<dbReference type="CDD" id="cd11649">
    <property type="entry name" value="RsmI_like"/>
    <property type="match status" value="1"/>
</dbReference>
<name>A0A0S2HYJ5_9BACT</name>
<dbReference type="STRING" id="1307839.L21SP5_01455"/>
<dbReference type="Gene3D" id="3.30.950.10">
    <property type="entry name" value="Methyltransferase, Cobalt-precorrin-4 Transmethylase, Domain 2"/>
    <property type="match status" value="1"/>
</dbReference>
<dbReference type="InterPro" id="IPR000878">
    <property type="entry name" value="4pyrrol_Mease"/>
</dbReference>
<dbReference type="GO" id="GO:0032259">
    <property type="term" value="P:methylation"/>
    <property type="evidence" value="ECO:0007669"/>
    <property type="project" value="UniProtKB-KW"/>
</dbReference>
<dbReference type="GO" id="GO:0008168">
    <property type="term" value="F:methyltransferase activity"/>
    <property type="evidence" value="ECO:0007669"/>
    <property type="project" value="UniProtKB-KW"/>
</dbReference>
<evidence type="ECO:0000256" key="4">
    <source>
        <dbReference type="ARBA" id="ARBA00022679"/>
    </source>
</evidence>
<dbReference type="RefSeq" id="WP_057952593.1">
    <property type="nucleotide sequence ID" value="NZ_CP013118.1"/>
</dbReference>
<dbReference type="Pfam" id="PF00590">
    <property type="entry name" value="TP_methylase"/>
    <property type="match status" value="1"/>
</dbReference>
<keyword evidence="8" id="KW-1185">Reference proteome</keyword>
<accession>A0A0S2HYJ5</accession>
<gene>
    <name evidence="7" type="primary">rsmI_1</name>
    <name evidence="7" type="ORF">L21SP5_01455</name>
</gene>
<protein>
    <submittedName>
        <fullName evidence="7">Ribosomal RNA small subunit methyltransferase I</fullName>
        <ecNumber evidence="7">2.1.1.198</ecNumber>
    </submittedName>
</protein>
<dbReference type="EMBL" id="CP013118">
    <property type="protein sequence ID" value="ALO15105.1"/>
    <property type="molecule type" value="Genomic_DNA"/>
</dbReference>
<feature type="domain" description="Tetrapyrrole methylase" evidence="6">
    <location>
        <begin position="67"/>
        <end position="213"/>
    </location>
</feature>
<dbReference type="Gene3D" id="3.40.1010.10">
    <property type="entry name" value="Cobalt-precorrin-4 Transmethylase, Domain 1"/>
    <property type="match status" value="1"/>
</dbReference>
<keyword evidence="4 7" id="KW-0808">Transferase</keyword>
<reference evidence="7 8" key="1">
    <citation type="submission" date="2015-11" db="EMBL/GenBank/DDBJ databases">
        <title>Description and complete genome sequence of a novel strain predominating in hypersaline microbial mats and representing a new family of the Bacteriodetes phylum.</title>
        <authorList>
            <person name="Spring S."/>
            <person name="Bunk B."/>
            <person name="Sproer C."/>
            <person name="Klenk H.-P."/>
        </authorList>
    </citation>
    <scope>NUCLEOTIDE SEQUENCE [LARGE SCALE GENOMIC DNA]</scope>
    <source>
        <strain evidence="7 8">L21-Spi-D4</strain>
    </source>
</reference>
<evidence type="ECO:0000259" key="6">
    <source>
        <dbReference type="Pfam" id="PF00590"/>
    </source>
</evidence>
<dbReference type="InterPro" id="IPR008189">
    <property type="entry name" value="rRNA_ssu_MeTfrase_I"/>
</dbReference>
<dbReference type="Proteomes" id="UP000064893">
    <property type="component" value="Chromosome"/>
</dbReference>
<dbReference type="InterPro" id="IPR014776">
    <property type="entry name" value="4pyrrole_Mease_sub2"/>
</dbReference>
<evidence type="ECO:0000256" key="1">
    <source>
        <dbReference type="ARBA" id="ARBA00022490"/>
    </source>
</evidence>
<dbReference type="PANTHER" id="PTHR46111:SF2">
    <property type="entry name" value="SAM-DEPENDENT METHYLTRANSFERASE"/>
    <property type="match status" value="1"/>
</dbReference>
<sequence length="235" mass="26177">MTGTLYLLPMLLGESHPDISIPGEVQNITTSLSHFYAENIKTTRRYLRKLDKSFDIDGSHFYVLNKKTKDEDLSEMMKPLLQGFDGGIISEAGLPGIGDPGSKLVRLAHKKNIKVKPLTGPSSFVLALVASGLNGQSFAFNGYLPVKGQELAKKIQEIEKRSAQLKQTQIFMETPYRNNQLLEQLLKTCHPQTQLCIAVNITTDQENILTQSINQWKSSNPDLHKKPAVFAILKA</sequence>
<evidence type="ECO:0000256" key="2">
    <source>
        <dbReference type="ARBA" id="ARBA00022552"/>
    </source>
</evidence>
<dbReference type="KEGG" id="blq:L21SP5_01455"/>
<proteinExistence type="predicted"/>
<evidence type="ECO:0000256" key="3">
    <source>
        <dbReference type="ARBA" id="ARBA00022603"/>
    </source>
</evidence>
<organism evidence="7 8">
    <name type="scientific">Salinivirga cyanobacteriivorans</name>
    <dbReference type="NCBI Taxonomy" id="1307839"/>
    <lineage>
        <taxon>Bacteria</taxon>
        <taxon>Pseudomonadati</taxon>
        <taxon>Bacteroidota</taxon>
        <taxon>Bacteroidia</taxon>
        <taxon>Bacteroidales</taxon>
        <taxon>Salinivirgaceae</taxon>
        <taxon>Salinivirga</taxon>
    </lineage>
</organism>
<dbReference type="InterPro" id="IPR035996">
    <property type="entry name" value="4pyrrol_Methylase_sf"/>
</dbReference>
<evidence type="ECO:0000313" key="7">
    <source>
        <dbReference type="EMBL" id="ALO15105.1"/>
    </source>
</evidence>
<dbReference type="PATRIC" id="fig|1307839.3.peg.1552"/>
<dbReference type="OrthoDB" id="7061662at2"/>
<dbReference type="GO" id="GO:0006364">
    <property type="term" value="P:rRNA processing"/>
    <property type="evidence" value="ECO:0007669"/>
    <property type="project" value="UniProtKB-KW"/>
</dbReference>
<dbReference type="EC" id="2.1.1.198" evidence="7"/>
<dbReference type="PANTHER" id="PTHR46111">
    <property type="entry name" value="RIBOSOMAL RNA SMALL SUBUNIT METHYLTRANSFERASE I"/>
    <property type="match status" value="1"/>
</dbReference>
<keyword evidence="5" id="KW-0949">S-adenosyl-L-methionine</keyword>
<dbReference type="InterPro" id="IPR014777">
    <property type="entry name" value="4pyrrole_Mease_sub1"/>
</dbReference>
<dbReference type="AlphaFoldDB" id="A0A0S2HYJ5"/>
<evidence type="ECO:0000313" key="8">
    <source>
        <dbReference type="Proteomes" id="UP000064893"/>
    </source>
</evidence>
<evidence type="ECO:0000256" key="5">
    <source>
        <dbReference type="ARBA" id="ARBA00022691"/>
    </source>
</evidence>
<dbReference type="SUPFAM" id="SSF53790">
    <property type="entry name" value="Tetrapyrrole methylase"/>
    <property type="match status" value="1"/>
</dbReference>
<keyword evidence="3 7" id="KW-0489">Methyltransferase</keyword>
<keyword evidence="2" id="KW-0698">rRNA processing</keyword>
<keyword evidence="1" id="KW-0963">Cytoplasm</keyword>
<dbReference type="PIRSF" id="PIRSF005917">
    <property type="entry name" value="MTase_YraL"/>
    <property type="match status" value="1"/>
</dbReference>